<protein>
    <submittedName>
        <fullName evidence="1">Uncharacterized protein</fullName>
    </submittedName>
</protein>
<name>A0A0U2NFB0_9GAMM</name>
<sequence>MGLANNSYTRCCQIAGIYTVWRIYCLSNNPYHHYNDRVAY</sequence>
<organism evidence="1">
    <name type="scientific">Pseudoalteromonas translucida KMM 520</name>
    <dbReference type="NCBI Taxonomy" id="1315283"/>
    <lineage>
        <taxon>Bacteria</taxon>
        <taxon>Pseudomonadati</taxon>
        <taxon>Pseudomonadota</taxon>
        <taxon>Gammaproteobacteria</taxon>
        <taxon>Alteromonadales</taxon>
        <taxon>Pseudoalteromonadaceae</taxon>
        <taxon>Pseudoalteromonas</taxon>
    </lineage>
</organism>
<gene>
    <name evidence="1" type="ORF">PTRA_a1127</name>
</gene>
<dbReference type="EMBL" id="CP011034">
    <property type="protein sequence ID" value="ALS32387.1"/>
    <property type="molecule type" value="Genomic_DNA"/>
</dbReference>
<reference evidence="1 2" key="1">
    <citation type="submission" date="2015-03" db="EMBL/GenBank/DDBJ databases">
        <authorList>
            <person name="Murphy D."/>
        </authorList>
    </citation>
    <scope>NUCLEOTIDE SEQUENCE [LARGE SCALE GENOMIC DNA]</scope>
    <source>
        <strain evidence="1 2">KMM 520</strain>
    </source>
</reference>
<proteinExistence type="predicted"/>
<dbReference type="Proteomes" id="UP000065261">
    <property type="component" value="Chromosome I"/>
</dbReference>
<evidence type="ECO:0000313" key="2">
    <source>
        <dbReference type="Proteomes" id="UP000065261"/>
    </source>
</evidence>
<evidence type="ECO:0000313" key="1">
    <source>
        <dbReference type="EMBL" id="ALS32387.1"/>
    </source>
</evidence>
<dbReference type="AlphaFoldDB" id="A0A0U2NFB0"/>
<dbReference type="PATRIC" id="fig|1315283.4.peg.982"/>
<dbReference type="KEGG" id="ptn:PTRA_a1127"/>
<accession>A0A0U2NFB0</accession>